<proteinExistence type="predicted"/>
<organism evidence="1 2">
    <name type="scientific">Povalibacter uvarum</name>
    <dbReference type="NCBI Taxonomy" id="732238"/>
    <lineage>
        <taxon>Bacteria</taxon>
        <taxon>Pseudomonadati</taxon>
        <taxon>Pseudomonadota</taxon>
        <taxon>Gammaproteobacteria</taxon>
        <taxon>Steroidobacterales</taxon>
        <taxon>Steroidobacteraceae</taxon>
        <taxon>Povalibacter</taxon>
    </lineage>
</organism>
<reference evidence="1 2" key="1">
    <citation type="submission" date="2020-08" db="EMBL/GenBank/DDBJ databases">
        <title>Genomic Encyclopedia of Type Strains, Phase IV (KMG-IV): sequencing the most valuable type-strain genomes for metagenomic binning, comparative biology and taxonomic classification.</title>
        <authorList>
            <person name="Goeker M."/>
        </authorList>
    </citation>
    <scope>NUCLEOTIDE SEQUENCE [LARGE SCALE GENOMIC DNA]</scope>
    <source>
        <strain evidence="1 2">DSM 26723</strain>
    </source>
</reference>
<accession>A0A841HKN3</accession>
<comment type="caution">
    <text evidence="1">The sequence shown here is derived from an EMBL/GenBank/DDBJ whole genome shotgun (WGS) entry which is preliminary data.</text>
</comment>
<name>A0A841HKN3_9GAMM</name>
<evidence type="ECO:0000313" key="1">
    <source>
        <dbReference type="EMBL" id="MBB6093761.1"/>
    </source>
</evidence>
<dbReference type="AlphaFoldDB" id="A0A841HKN3"/>
<sequence length="108" mass="11620">MVRDVYAADDASPAVAGNGPVRAKYRVLIDLDPTGVSRVVHQFALSNLAPTEVHCVRVDADSIEVVASMEGLSVAVAEFIRRKLLQLTCVFEADCRIEPLDAAPQEVA</sequence>
<dbReference type="RefSeq" id="WP_184332449.1">
    <property type="nucleotide sequence ID" value="NZ_JACHHZ010000003.1"/>
</dbReference>
<evidence type="ECO:0000313" key="2">
    <source>
        <dbReference type="Proteomes" id="UP000588068"/>
    </source>
</evidence>
<dbReference type="EMBL" id="JACHHZ010000003">
    <property type="protein sequence ID" value="MBB6093761.1"/>
    <property type="molecule type" value="Genomic_DNA"/>
</dbReference>
<keyword evidence="2" id="KW-1185">Reference proteome</keyword>
<protein>
    <submittedName>
        <fullName evidence="1">Uncharacterized protein</fullName>
    </submittedName>
</protein>
<dbReference type="Proteomes" id="UP000588068">
    <property type="component" value="Unassembled WGS sequence"/>
</dbReference>
<gene>
    <name evidence="1" type="ORF">HNQ60_002642</name>
</gene>